<comment type="caution">
    <text evidence="8">The sequence shown here is derived from an EMBL/GenBank/DDBJ whole genome shotgun (WGS) entry which is preliminary data.</text>
</comment>
<evidence type="ECO:0000256" key="4">
    <source>
        <dbReference type="ARBA" id="ARBA00023136"/>
    </source>
</evidence>
<protein>
    <recommendedName>
        <fullName evidence="7">Endolytic murein transglycosylase</fullName>
        <ecNumber evidence="7">4.2.2.29</ecNumber>
    </recommendedName>
    <alternativeName>
        <fullName evidence="7">Peptidoglycan lytic transglycosylase</fullName>
    </alternativeName>
    <alternativeName>
        <fullName evidence="7">Peptidoglycan polymerization terminase</fullName>
    </alternativeName>
</protein>
<name>A0A0R1FSK3_9LACO</name>
<gene>
    <name evidence="7" type="primary">mltG</name>
    <name evidence="8" type="ORF">FD43_GL000584</name>
</gene>
<evidence type="ECO:0000256" key="2">
    <source>
        <dbReference type="ARBA" id="ARBA00022692"/>
    </source>
</evidence>
<evidence type="ECO:0000256" key="5">
    <source>
        <dbReference type="ARBA" id="ARBA00023239"/>
    </source>
</evidence>
<feature type="transmembrane region" description="Helical" evidence="7">
    <location>
        <begin position="26"/>
        <end position="49"/>
    </location>
</feature>
<dbReference type="GO" id="GO:0008932">
    <property type="term" value="F:lytic endotransglycosylase activity"/>
    <property type="evidence" value="ECO:0007669"/>
    <property type="project" value="UniProtKB-UniRule"/>
</dbReference>
<proteinExistence type="inferred from homology"/>
<keyword evidence="3 7" id="KW-1133">Transmembrane helix</keyword>
<reference evidence="8 9" key="1">
    <citation type="journal article" date="2015" name="Genome Announc.">
        <title>Expanding the biotechnology potential of lactobacilli through comparative genomics of 213 strains and associated genera.</title>
        <authorList>
            <person name="Sun Z."/>
            <person name="Harris H.M."/>
            <person name="McCann A."/>
            <person name="Guo C."/>
            <person name="Argimon S."/>
            <person name="Zhang W."/>
            <person name="Yang X."/>
            <person name="Jeffery I.B."/>
            <person name="Cooney J.C."/>
            <person name="Kagawa T.F."/>
            <person name="Liu W."/>
            <person name="Song Y."/>
            <person name="Salvetti E."/>
            <person name="Wrobel A."/>
            <person name="Rasinkangas P."/>
            <person name="Parkhill J."/>
            <person name="Rea M.C."/>
            <person name="O'Sullivan O."/>
            <person name="Ritari J."/>
            <person name="Douillard F.P."/>
            <person name="Paul Ross R."/>
            <person name="Yang R."/>
            <person name="Briner A.E."/>
            <person name="Felis G.E."/>
            <person name="de Vos W.M."/>
            <person name="Barrangou R."/>
            <person name="Klaenhammer T.R."/>
            <person name="Caufield P.W."/>
            <person name="Cui Y."/>
            <person name="Zhang H."/>
            <person name="O'Toole P.W."/>
        </authorList>
    </citation>
    <scope>NUCLEOTIDE SEQUENCE [LARGE SCALE GENOMIC DNA]</scope>
    <source>
        <strain evidence="8 9">DSM 12361</strain>
    </source>
</reference>
<dbReference type="PANTHER" id="PTHR30518">
    <property type="entry name" value="ENDOLYTIC MUREIN TRANSGLYCOSYLASE"/>
    <property type="match status" value="1"/>
</dbReference>
<evidence type="ECO:0000256" key="6">
    <source>
        <dbReference type="ARBA" id="ARBA00023316"/>
    </source>
</evidence>
<dbReference type="EC" id="4.2.2.29" evidence="7"/>
<sequence length="379" mass="42991">MEEMDLNEEKNSNDFEKKHTNLGKKISLSIIAILIVLGIFIFILGHQYVKESLKPLNPKDKELIQVQIPMGASDKKIGSILQESKIVKSGLVFDYFVNSHNYSGLKAGYYELSPSMSLQKIADKLKKGGTAQPLQGKYGRLLVREGDNIDEIAQSVEQSSQYSSADFKKLMNDTDFLNQLKKKYPKLLGSAFKAKNRKYVLEGYLYPATYNSQKNVTLKQIVNQMVAKTNYEFSPYFKEIKKQNLTVDEAITLASFIEHNHVDKKDQEKIAGILYNRLNSNLPLEVQSSIRYANGKVSGQKLSKKDYDANTPYNLYKNTGFPPSAINNPTVKSLDSILNPKDMTTFYLAYSVNMNDKKVKYYNSDKDVDDLIGNDSVMR</sequence>
<evidence type="ECO:0000256" key="1">
    <source>
        <dbReference type="ARBA" id="ARBA00022475"/>
    </source>
</evidence>
<evidence type="ECO:0000313" key="9">
    <source>
        <dbReference type="Proteomes" id="UP000051794"/>
    </source>
</evidence>
<dbReference type="InterPro" id="IPR003770">
    <property type="entry name" value="MLTG-like"/>
</dbReference>
<dbReference type="Pfam" id="PF02618">
    <property type="entry name" value="YceG"/>
    <property type="match status" value="1"/>
</dbReference>
<keyword evidence="2 7" id="KW-0812">Transmembrane</keyword>
<evidence type="ECO:0000256" key="7">
    <source>
        <dbReference type="HAMAP-Rule" id="MF_02065"/>
    </source>
</evidence>
<dbReference type="Gene3D" id="3.30.1490.480">
    <property type="entry name" value="Endolytic murein transglycosylase"/>
    <property type="match status" value="1"/>
</dbReference>
<dbReference type="EMBL" id="AZCK01000002">
    <property type="protein sequence ID" value="KRK24713.1"/>
    <property type="molecule type" value="Genomic_DNA"/>
</dbReference>
<dbReference type="GO" id="GO:0071555">
    <property type="term" value="P:cell wall organization"/>
    <property type="evidence" value="ECO:0007669"/>
    <property type="project" value="UniProtKB-KW"/>
</dbReference>
<dbReference type="HAMAP" id="MF_02065">
    <property type="entry name" value="MltG"/>
    <property type="match status" value="1"/>
</dbReference>
<comment type="similarity">
    <text evidence="7">Belongs to the transglycosylase MltG family.</text>
</comment>
<keyword evidence="5 7" id="KW-0456">Lyase</keyword>
<organism evidence="8 9">
    <name type="scientific">Apilactobacillus kunkeei DSM 12361 = ATCC 700308</name>
    <dbReference type="NCBI Taxonomy" id="1423768"/>
    <lineage>
        <taxon>Bacteria</taxon>
        <taxon>Bacillati</taxon>
        <taxon>Bacillota</taxon>
        <taxon>Bacilli</taxon>
        <taxon>Lactobacillales</taxon>
        <taxon>Lactobacillaceae</taxon>
        <taxon>Apilactobacillus</taxon>
    </lineage>
</organism>
<evidence type="ECO:0000313" key="8">
    <source>
        <dbReference type="EMBL" id="KRK24713.1"/>
    </source>
</evidence>
<keyword evidence="6 7" id="KW-0961">Cell wall biogenesis/degradation</keyword>
<keyword evidence="1 7" id="KW-1003">Cell membrane</keyword>
<dbReference type="GO" id="GO:0005886">
    <property type="term" value="C:plasma membrane"/>
    <property type="evidence" value="ECO:0007669"/>
    <property type="project" value="UniProtKB-SubCell"/>
</dbReference>
<comment type="caution">
    <text evidence="7">Lacks conserved residue(s) required for the propagation of feature annotation.</text>
</comment>
<accession>A0A0R1FSK3</accession>
<dbReference type="GO" id="GO:0009252">
    <property type="term" value="P:peptidoglycan biosynthetic process"/>
    <property type="evidence" value="ECO:0007669"/>
    <property type="project" value="UniProtKB-UniRule"/>
</dbReference>
<comment type="subcellular location">
    <subcellularLocation>
        <location evidence="7">Cell membrane</location>
        <topology evidence="7">Single-pass membrane protein</topology>
    </subcellularLocation>
</comment>
<keyword evidence="4 7" id="KW-0472">Membrane</keyword>
<evidence type="ECO:0000256" key="3">
    <source>
        <dbReference type="ARBA" id="ARBA00022989"/>
    </source>
</evidence>
<dbReference type="AlphaFoldDB" id="A0A0R1FSK3"/>
<comment type="catalytic activity">
    <reaction evidence="7">
        <text>a peptidoglycan chain = a peptidoglycan chain with N-acetyl-1,6-anhydromuramyl-[peptide] at the reducing end + a peptidoglycan chain with N-acetylglucosamine at the non-reducing end.</text>
        <dbReference type="EC" id="4.2.2.29"/>
    </reaction>
</comment>
<comment type="function">
    <text evidence="7">Functions as a peptidoglycan terminase that cleaves nascent peptidoglycan strands endolytically to terminate their elongation.</text>
</comment>
<dbReference type="NCBIfam" id="TIGR00247">
    <property type="entry name" value="endolytic transglycosylase MltG"/>
    <property type="match status" value="1"/>
</dbReference>
<dbReference type="PANTHER" id="PTHR30518:SF2">
    <property type="entry name" value="ENDOLYTIC MUREIN TRANSGLYCOSYLASE"/>
    <property type="match status" value="1"/>
</dbReference>
<dbReference type="Proteomes" id="UP000051794">
    <property type="component" value="Unassembled WGS sequence"/>
</dbReference>
<dbReference type="PATRIC" id="fig|1423768.4.peg.590"/>